<reference evidence="3 4" key="1">
    <citation type="submission" date="2020-08" db="EMBL/GenBank/DDBJ databases">
        <title>Genomic Encyclopedia of Type Strains, Phase IV (KMG-IV): sequencing the most valuable type-strain genomes for metagenomic binning, comparative biology and taxonomic classification.</title>
        <authorList>
            <person name="Goeker M."/>
        </authorList>
    </citation>
    <scope>NUCLEOTIDE SEQUENCE [LARGE SCALE GENOMIC DNA]</scope>
    <source>
        <strain evidence="3 4">DSM 17454</strain>
    </source>
</reference>
<name>A0A8E1WGD3_9HYPH</name>
<evidence type="ECO:0000256" key="1">
    <source>
        <dbReference type="SAM" id="Phobius"/>
    </source>
</evidence>
<dbReference type="Pfam" id="PF13937">
    <property type="entry name" value="DUF4212"/>
    <property type="match status" value="1"/>
</dbReference>
<dbReference type="NCBIfam" id="TIGR03647">
    <property type="entry name" value="Na_symport_sm"/>
    <property type="match status" value="1"/>
</dbReference>
<feature type="transmembrane region" description="Helical" evidence="1">
    <location>
        <begin position="63"/>
        <end position="90"/>
    </location>
</feature>
<keyword evidence="1" id="KW-0812">Transmembrane</keyword>
<feature type="domain" description="Sodium symporter small subunit" evidence="2">
    <location>
        <begin position="30"/>
        <end position="103"/>
    </location>
</feature>
<evidence type="ECO:0000313" key="3">
    <source>
        <dbReference type="EMBL" id="MBB6468376.1"/>
    </source>
</evidence>
<dbReference type="EMBL" id="JACHGI010000009">
    <property type="protein sequence ID" value="MBB6468376.1"/>
    <property type="molecule type" value="Genomic_DNA"/>
</dbReference>
<evidence type="ECO:0000313" key="4">
    <source>
        <dbReference type="Proteomes" id="UP000532373"/>
    </source>
</evidence>
<keyword evidence="1" id="KW-1133">Transmembrane helix</keyword>
<dbReference type="AlphaFoldDB" id="A0A8E1WGD3"/>
<dbReference type="Proteomes" id="UP000532373">
    <property type="component" value="Unassembled WGS sequence"/>
</dbReference>
<feature type="transmembrane region" description="Helical" evidence="1">
    <location>
        <begin position="38"/>
        <end position="57"/>
    </location>
</feature>
<evidence type="ECO:0000259" key="2">
    <source>
        <dbReference type="Pfam" id="PF13937"/>
    </source>
</evidence>
<comment type="caution">
    <text evidence="3">The sequence shown here is derived from an EMBL/GenBank/DDBJ whole genome shotgun (WGS) entry which is preliminary data.</text>
</comment>
<dbReference type="InterPro" id="IPR019886">
    <property type="entry name" value="Na_symporter_ssu"/>
</dbReference>
<gene>
    <name evidence="3" type="ORF">HNQ96_004260</name>
</gene>
<sequence length="106" mass="12094">MLNGRLVGENLHRLSTKGGINAMATPDRVSYWNKTRSLMFLMLGLWFFFGYVIHFFVGPLNNIVILGFPLGFYMAAQGSLIAFVVMLFWFARKQNSIDEEHGVSEE</sequence>
<accession>A0A8E1WGD3</accession>
<dbReference type="RefSeq" id="WP_246471090.1">
    <property type="nucleotide sequence ID" value="NZ_JACHGI010000009.1"/>
</dbReference>
<organism evidence="3 4">
    <name type="scientific">Aminobacter carboxidus</name>
    <dbReference type="NCBI Taxonomy" id="376165"/>
    <lineage>
        <taxon>Bacteria</taxon>
        <taxon>Pseudomonadati</taxon>
        <taxon>Pseudomonadota</taxon>
        <taxon>Alphaproteobacteria</taxon>
        <taxon>Hyphomicrobiales</taxon>
        <taxon>Phyllobacteriaceae</taxon>
        <taxon>Aminobacter</taxon>
    </lineage>
</organism>
<protein>
    <submittedName>
        <fullName evidence="3">Solute:sodium symporter small subunit</fullName>
    </submittedName>
</protein>
<keyword evidence="1" id="KW-0472">Membrane</keyword>
<proteinExistence type="predicted"/>